<sequence>MMGGHLSVRTLQQDGLPDRMLSNSSSSTHLSSSLVPSAPEPSSRHFEELLAPMFARNILSRSICTQRLGKNVTLYVNHVAPHSSPTTVSVPASAPVGEEPRPLLLMLPWLGSRPQAVAKYCDIYFRTGLDVLVVTSEVLSVKQEVMEVKQEVMEVKQDVKLEKL</sequence>
<feature type="compositionally biased region" description="Low complexity" evidence="1">
    <location>
        <begin position="21"/>
        <end position="37"/>
    </location>
</feature>
<evidence type="ECO:0000256" key="1">
    <source>
        <dbReference type="SAM" id="MobiDB-lite"/>
    </source>
</evidence>
<evidence type="ECO:0000313" key="2">
    <source>
        <dbReference type="EMBL" id="CAL1592530.1"/>
    </source>
</evidence>
<organism evidence="2 3">
    <name type="scientific">Knipowitschia caucasica</name>
    <name type="common">Caucasian dwarf goby</name>
    <name type="synonym">Pomatoschistus caucasicus</name>
    <dbReference type="NCBI Taxonomy" id="637954"/>
    <lineage>
        <taxon>Eukaryota</taxon>
        <taxon>Metazoa</taxon>
        <taxon>Chordata</taxon>
        <taxon>Craniata</taxon>
        <taxon>Vertebrata</taxon>
        <taxon>Euteleostomi</taxon>
        <taxon>Actinopterygii</taxon>
        <taxon>Neopterygii</taxon>
        <taxon>Teleostei</taxon>
        <taxon>Neoteleostei</taxon>
        <taxon>Acanthomorphata</taxon>
        <taxon>Gobiaria</taxon>
        <taxon>Gobiiformes</taxon>
        <taxon>Gobioidei</taxon>
        <taxon>Gobiidae</taxon>
        <taxon>Gobiinae</taxon>
        <taxon>Knipowitschia</taxon>
    </lineage>
</organism>
<dbReference type="EMBL" id="OZ035824">
    <property type="protein sequence ID" value="CAL1592530.1"/>
    <property type="molecule type" value="Genomic_DNA"/>
</dbReference>
<reference evidence="2 3" key="1">
    <citation type="submission" date="2024-04" db="EMBL/GenBank/DDBJ databases">
        <authorList>
            <person name="Waldvogel A.-M."/>
            <person name="Schoenle A."/>
        </authorList>
    </citation>
    <scope>NUCLEOTIDE SEQUENCE [LARGE SCALE GENOMIC DNA]</scope>
</reference>
<name>A0AAV2KWX0_KNICA</name>
<accession>A0AAV2KWX0</accession>
<feature type="region of interest" description="Disordered" evidence="1">
    <location>
        <begin position="1"/>
        <end position="41"/>
    </location>
</feature>
<dbReference type="AlphaFoldDB" id="A0AAV2KWX0"/>
<proteinExistence type="predicted"/>
<dbReference type="PANTHER" id="PTHR20908">
    <property type="entry name" value="LD15586P"/>
    <property type="match status" value="1"/>
</dbReference>
<dbReference type="Proteomes" id="UP001497482">
    <property type="component" value="Chromosome 2"/>
</dbReference>
<keyword evidence="3" id="KW-1185">Reference proteome</keyword>
<evidence type="ECO:0000313" key="3">
    <source>
        <dbReference type="Proteomes" id="UP001497482"/>
    </source>
</evidence>
<protein>
    <submittedName>
        <fullName evidence="2">Uncharacterized protein</fullName>
    </submittedName>
</protein>
<gene>
    <name evidence="2" type="ORF">KC01_LOCUS21774</name>
</gene>
<dbReference type="GO" id="GO:0017171">
    <property type="term" value="F:serine hydrolase activity"/>
    <property type="evidence" value="ECO:0007669"/>
    <property type="project" value="TreeGrafter"/>
</dbReference>
<dbReference type="PANTHER" id="PTHR20908:SF4">
    <property type="entry name" value="SI:DKEY-5I3.5"/>
    <property type="match status" value="1"/>
</dbReference>